<evidence type="ECO:0000256" key="3">
    <source>
        <dbReference type="ARBA" id="ARBA00023163"/>
    </source>
</evidence>
<dbReference type="PROSITE" id="PS50977">
    <property type="entry name" value="HTH_TETR_2"/>
    <property type="match status" value="1"/>
</dbReference>
<evidence type="ECO:0000313" key="7">
    <source>
        <dbReference type="Proteomes" id="UP001500305"/>
    </source>
</evidence>
<dbReference type="EMBL" id="BAAATR010000015">
    <property type="protein sequence ID" value="GAA2250529.1"/>
    <property type="molecule type" value="Genomic_DNA"/>
</dbReference>
<feature type="domain" description="HTH tetR-type" evidence="5">
    <location>
        <begin position="14"/>
        <end position="73"/>
    </location>
</feature>
<dbReference type="Pfam" id="PF00440">
    <property type="entry name" value="TetR_N"/>
    <property type="match status" value="1"/>
</dbReference>
<dbReference type="PRINTS" id="PR00455">
    <property type="entry name" value="HTHTETR"/>
</dbReference>
<dbReference type="InterPro" id="IPR036271">
    <property type="entry name" value="Tet_transcr_reg_TetR-rel_C_sf"/>
</dbReference>
<evidence type="ECO:0000313" key="6">
    <source>
        <dbReference type="EMBL" id="GAA2250529.1"/>
    </source>
</evidence>
<dbReference type="InterPro" id="IPR049445">
    <property type="entry name" value="TetR_SbtR-like_C"/>
</dbReference>
<proteinExistence type="predicted"/>
<reference evidence="6 7" key="1">
    <citation type="journal article" date="2019" name="Int. J. Syst. Evol. Microbiol.">
        <title>The Global Catalogue of Microorganisms (GCM) 10K type strain sequencing project: providing services to taxonomists for standard genome sequencing and annotation.</title>
        <authorList>
            <consortium name="The Broad Institute Genomics Platform"/>
            <consortium name="The Broad Institute Genome Sequencing Center for Infectious Disease"/>
            <person name="Wu L."/>
            <person name="Ma J."/>
        </authorList>
    </citation>
    <scope>NUCLEOTIDE SEQUENCE [LARGE SCALE GENOMIC DNA]</scope>
    <source>
        <strain evidence="6 7">JCM 7356</strain>
    </source>
</reference>
<dbReference type="Proteomes" id="UP001500305">
    <property type="component" value="Unassembled WGS sequence"/>
</dbReference>
<sequence length="194" mass="20504">MNAKLSPPMRADARRNRARVLEAAQAAFASEGLSVPLDEIACRAGVGAGTVYRHFPTKEALFDAVILHRLQGLVDRARELATAEDPGGAFFDFVAMLTREGSAKKDLIDALAGAGVDVTANLVEVNRELREAIAELLVRAQNAGAVRPDLGITDLMALLRAVFLATYRAEGDEGMAGRVMSVLCDGIGARGQAG</sequence>
<keyword evidence="3" id="KW-0804">Transcription</keyword>
<dbReference type="RefSeq" id="WP_344637493.1">
    <property type="nucleotide sequence ID" value="NZ_BAAATR010000015.1"/>
</dbReference>
<feature type="DNA-binding region" description="H-T-H motif" evidence="4">
    <location>
        <begin position="36"/>
        <end position="55"/>
    </location>
</feature>
<gene>
    <name evidence="6" type="ORF">GCM10010430_36690</name>
</gene>
<dbReference type="InterPro" id="IPR001647">
    <property type="entry name" value="HTH_TetR"/>
</dbReference>
<dbReference type="InterPro" id="IPR050109">
    <property type="entry name" value="HTH-type_TetR-like_transc_reg"/>
</dbReference>
<dbReference type="SUPFAM" id="SSF46689">
    <property type="entry name" value="Homeodomain-like"/>
    <property type="match status" value="1"/>
</dbReference>
<evidence type="ECO:0000259" key="5">
    <source>
        <dbReference type="PROSITE" id="PS50977"/>
    </source>
</evidence>
<evidence type="ECO:0000256" key="2">
    <source>
        <dbReference type="ARBA" id="ARBA00023125"/>
    </source>
</evidence>
<dbReference type="InterPro" id="IPR009057">
    <property type="entry name" value="Homeodomain-like_sf"/>
</dbReference>
<dbReference type="PANTHER" id="PTHR30055">
    <property type="entry name" value="HTH-TYPE TRANSCRIPTIONAL REGULATOR RUTR"/>
    <property type="match status" value="1"/>
</dbReference>
<keyword evidence="7" id="KW-1185">Reference proteome</keyword>
<keyword evidence="1" id="KW-0805">Transcription regulation</keyword>
<name>A0ABN3E7W3_9ACTN</name>
<accession>A0ABN3E7W3</accession>
<comment type="caution">
    <text evidence="6">The sequence shown here is derived from an EMBL/GenBank/DDBJ whole genome shotgun (WGS) entry which is preliminary data.</text>
</comment>
<keyword evidence="2 4" id="KW-0238">DNA-binding</keyword>
<dbReference type="PANTHER" id="PTHR30055:SF234">
    <property type="entry name" value="HTH-TYPE TRANSCRIPTIONAL REGULATOR BETI"/>
    <property type="match status" value="1"/>
</dbReference>
<dbReference type="SUPFAM" id="SSF48498">
    <property type="entry name" value="Tetracyclin repressor-like, C-terminal domain"/>
    <property type="match status" value="1"/>
</dbReference>
<dbReference type="Pfam" id="PF21597">
    <property type="entry name" value="TetR_C_43"/>
    <property type="match status" value="1"/>
</dbReference>
<evidence type="ECO:0000256" key="1">
    <source>
        <dbReference type="ARBA" id="ARBA00023015"/>
    </source>
</evidence>
<protein>
    <submittedName>
        <fullName evidence="6">TetR/AcrR family transcriptional regulator</fullName>
    </submittedName>
</protein>
<organism evidence="6 7">
    <name type="scientific">Kitasatospora cystarginea</name>
    <dbReference type="NCBI Taxonomy" id="58350"/>
    <lineage>
        <taxon>Bacteria</taxon>
        <taxon>Bacillati</taxon>
        <taxon>Actinomycetota</taxon>
        <taxon>Actinomycetes</taxon>
        <taxon>Kitasatosporales</taxon>
        <taxon>Streptomycetaceae</taxon>
        <taxon>Kitasatospora</taxon>
    </lineage>
</organism>
<evidence type="ECO:0000256" key="4">
    <source>
        <dbReference type="PROSITE-ProRule" id="PRU00335"/>
    </source>
</evidence>
<dbReference type="Gene3D" id="1.10.357.10">
    <property type="entry name" value="Tetracycline Repressor, domain 2"/>
    <property type="match status" value="1"/>
</dbReference>